<evidence type="ECO:0000313" key="3">
    <source>
        <dbReference type="Proteomes" id="UP000319716"/>
    </source>
</evidence>
<dbReference type="NCBIfam" id="TIGR01003">
    <property type="entry name" value="PTS_HPr_family"/>
    <property type="match status" value="1"/>
</dbReference>
<reference evidence="2 3" key="1">
    <citation type="submission" date="2017-11" db="EMBL/GenBank/DDBJ databases">
        <title>Draft Genome Sequence of Sporolactobacillus inulinus NBRC 111894 Isolated from Koso, a Japanese Sugar-Vegetable Fermented Beverage.</title>
        <authorList>
            <person name="Chiou T.Y."/>
            <person name="Oshima K."/>
            <person name="Suda W."/>
            <person name="Hattori M."/>
            <person name="Takahashi T."/>
        </authorList>
    </citation>
    <scope>NUCLEOTIDE SEQUENCE [LARGE SCALE GENOMIC DNA]</scope>
    <source>
        <strain evidence="2 3">NBRC111894</strain>
    </source>
</reference>
<comment type="caution">
    <text evidence="2">The sequence shown here is derived from an EMBL/GenBank/DDBJ whole genome shotgun (WGS) entry which is preliminary data.</text>
</comment>
<organism evidence="2 3">
    <name type="scientific">Sporolactobacillus inulinus</name>
    <dbReference type="NCBI Taxonomy" id="2078"/>
    <lineage>
        <taxon>Bacteria</taxon>
        <taxon>Bacillati</taxon>
        <taxon>Bacillota</taxon>
        <taxon>Bacilli</taxon>
        <taxon>Bacillales</taxon>
        <taxon>Sporolactobacillaceae</taxon>
        <taxon>Sporolactobacillus</taxon>
    </lineage>
</organism>
<dbReference type="PANTHER" id="PTHR33705:SF5">
    <property type="entry name" value="HPR-LIKE PROTEIN CRH"/>
    <property type="match status" value="1"/>
</dbReference>
<dbReference type="Proteomes" id="UP000319716">
    <property type="component" value="Unassembled WGS sequence"/>
</dbReference>
<dbReference type="Pfam" id="PF00381">
    <property type="entry name" value="PTS-HPr"/>
    <property type="match status" value="1"/>
</dbReference>
<dbReference type="CDD" id="cd00367">
    <property type="entry name" value="PTS-HPr_like"/>
    <property type="match status" value="1"/>
</dbReference>
<dbReference type="Gene3D" id="3.30.1340.10">
    <property type="entry name" value="HPr-like"/>
    <property type="match status" value="1"/>
</dbReference>
<dbReference type="PROSITE" id="PS51350">
    <property type="entry name" value="PTS_HPR_DOM"/>
    <property type="match status" value="1"/>
</dbReference>
<dbReference type="PRINTS" id="PR00107">
    <property type="entry name" value="PHOSPHOCPHPR"/>
</dbReference>
<evidence type="ECO:0000313" key="2">
    <source>
        <dbReference type="EMBL" id="GAY77306.1"/>
    </source>
</evidence>
<protein>
    <submittedName>
        <fullName evidence="2">Catabolite repression HPr-like protein Crh</fullName>
    </submittedName>
</protein>
<sequence length="96" mass="10315">MKGGNPRLLTKRVTIGLEEGLQARPAARFVQQASAYQSQLMIERNGHVANMKSIMGVMSMAPACGEQLLLKAEGSDAEEALKTLAALVEEGKTMIK</sequence>
<dbReference type="SUPFAM" id="SSF55594">
    <property type="entry name" value="HPr-like"/>
    <property type="match status" value="1"/>
</dbReference>
<evidence type="ECO:0000259" key="1">
    <source>
        <dbReference type="PROSITE" id="PS51350"/>
    </source>
</evidence>
<dbReference type="InterPro" id="IPR000032">
    <property type="entry name" value="HPr-like"/>
</dbReference>
<dbReference type="AlphaFoldDB" id="A0A4Y1ZDV3"/>
<dbReference type="InterPro" id="IPR035895">
    <property type="entry name" value="HPr-like_sf"/>
</dbReference>
<feature type="domain" description="HPr" evidence="1">
    <location>
        <begin position="8"/>
        <end position="96"/>
    </location>
</feature>
<dbReference type="InterPro" id="IPR050399">
    <property type="entry name" value="HPr"/>
</dbReference>
<proteinExistence type="predicted"/>
<dbReference type="PANTHER" id="PTHR33705">
    <property type="entry name" value="PHOSPHOCARRIER PROTEIN HPR"/>
    <property type="match status" value="1"/>
</dbReference>
<dbReference type="EMBL" id="BEXB01000024">
    <property type="protein sequence ID" value="GAY77306.1"/>
    <property type="molecule type" value="Genomic_DNA"/>
</dbReference>
<name>A0A4Y1ZDV3_9BACL</name>
<gene>
    <name evidence="2" type="ORF">NBRC111894_2860</name>
</gene>
<accession>A0A4Y1ZDV3</accession>